<name>A0ABN6SV57_9CREN</name>
<proteinExistence type="predicted"/>
<evidence type="ECO:0000313" key="3">
    <source>
        <dbReference type="Proteomes" id="UP001060771"/>
    </source>
</evidence>
<evidence type="ECO:0000256" key="1">
    <source>
        <dbReference type="SAM" id="Phobius"/>
    </source>
</evidence>
<evidence type="ECO:0000313" key="2">
    <source>
        <dbReference type="EMBL" id="BDR93535.1"/>
    </source>
</evidence>
<feature type="transmembrane region" description="Helical" evidence="1">
    <location>
        <begin position="48"/>
        <end position="65"/>
    </location>
</feature>
<dbReference type="EMBL" id="AP026830">
    <property type="protein sequence ID" value="BDR93535.1"/>
    <property type="molecule type" value="Genomic_DNA"/>
</dbReference>
<gene>
    <name evidence="2" type="ORF">Vsou_26280</name>
</gene>
<reference evidence="3" key="1">
    <citation type="submission" date="2022-09" db="EMBL/GenBank/DDBJ databases">
        <title>Complete genome sequence of Vulcanisaeta souniana.</title>
        <authorList>
            <person name="Kato S."/>
            <person name="Itoh T."/>
            <person name="Ohkuma M."/>
        </authorList>
    </citation>
    <scope>NUCLEOTIDE SEQUENCE [LARGE SCALE GENOMIC DNA]</scope>
    <source>
        <strain evidence="3">JCM 11219</strain>
    </source>
</reference>
<protein>
    <submittedName>
        <fullName evidence="2">Uncharacterized protein</fullName>
    </submittedName>
</protein>
<keyword evidence="1" id="KW-0812">Transmembrane</keyword>
<keyword evidence="3" id="KW-1185">Reference proteome</keyword>
<keyword evidence="1" id="KW-0472">Membrane</keyword>
<dbReference type="Proteomes" id="UP001060771">
    <property type="component" value="Chromosome"/>
</dbReference>
<accession>A0ABN6SV57</accession>
<organism evidence="2 3">
    <name type="scientific">Vulcanisaeta souniana JCM 11219</name>
    <dbReference type="NCBI Taxonomy" id="1293586"/>
    <lineage>
        <taxon>Archaea</taxon>
        <taxon>Thermoproteota</taxon>
        <taxon>Thermoprotei</taxon>
        <taxon>Thermoproteales</taxon>
        <taxon>Thermoproteaceae</taxon>
        <taxon>Vulcanisaeta</taxon>
    </lineage>
</organism>
<sequence>MHYVVPIGYSTMQMFLPIGVTDLISVIIGIATALLLGYLKSYKSKQRYAALGLLVFYSFLLTIIYNSNFTLINCKLLYLINKNSYELSNYIIGLIYRNGTNISFMKTVTN</sequence>
<feature type="transmembrane region" description="Helical" evidence="1">
    <location>
        <begin position="14"/>
        <end position="36"/>
    </location>
</feature>
<keyword evidence="1" id="KW-1133">Transmembrane helix</keyword>